<protein>
    <submittedName>
        <fullName evidence="1">Uncharacterized protein</fullName>
    </submittedName>
</protein>
<dbReference type="RefSeq" id="WP_168204368.1">
    <property type="nucleotide sequence ID" value="NZ_CP051206.1"/>
</dbReference>
<evidence type="ECO:0000313" key="2">
    <source>
        <dbReference type="Proteomes" id="UP000502433"/>
    </source>
</evidence>
<accession>A0A6H2BV60</accession>
<sequence length="45" mass="5046">MLEKQLVEFELENGGKFLVEIEESEDTSLATERVALPSSSLSNKF</sequence>
<dbReference type="AlphaFoldDB" id="A0A6H2BV60"/>
<name>A0A6H2BV60_DOLFA</name>
<evidence type="ECO:0000313" key="1">
    <source>
        <dbReference type="EMBL" id="QJB42856.1"/>
    </source>
</evidence>
<proteinExistence type="predicted"/>
<gene>
    <name evidence="1" type="ORF">HGD76_18735</name>
</gene>
<reference evidence="1 2" key="1">
    <citation type="submission" date="2020-04" db="EMBL/GenBank/DDBJ databases">
        <title>Genome-Wide Identification of 5-Methylcytosine Sites in Bacterial Genomes By High-Throughput Sequencing of MspJI Restriction Fragments.</title>
        <authorList>
            <person name="Wu V."/>
        </authorList>
    </citation>
    <scope>NUCLEOTIDE SEQUENCE [LARGE SCALE GENOMIC DNA]</scope>
    <source>
        <strain evidence="1 2">CCAP 1403/13f</strain>
    </source>
</reference>
<dbReference type="KEGG" id="dfs:HGD76_18735"/>
<reference evidence="1 2" key="2">
    <citation type="submission" date="2020-04" db="EMBL/GenBank/DDBJ databases">
        <authorList>
            <person name="Fomenkov A."/>
            <person name="Anton B.P."/>
            <person name="Roberts R.J."/>
        </authorList>
    </citation>
    <scope>NUCLEOTIDE SEQUENCE [LARGE SCALE GENOMIC DNA]</scope>
    <source>
        <strain evidence="1 2">CCAP 1403/13f</strain>
    </source>
</reference>
<dbReference type="Proteomes" id="UP000502433">
    <property type="component" value="Chromosome"/>
</dbReference>
<organism evidence="1 2">
    <name type="scientific">Dolichospermum flos-aquae CCAP 1403/13F</name>
    <dbReference type="NCBI Taxonomy" id="315271"/>
    <lineage>
        <taxon>Bacteria</taxon>
        <taxon>Bacillati</taxon>
        <taxon>Cyanobacteriota</taxon>
        <taxon>Cyanophyceae</taxon>
        <taxon>Nostocales</taxon>
        <taxon>Aphanizomenonaceae</taxon>
        <taxon>Dolichospermum</taxon>
    </lineage>
</organism>
<dbReference type="EMBL" id="CP051206">
    <property type="protein sequence ID" value="QJB42856.1"/>
    <property type="molecule type" value="Genomic_DNA"/>
</dbReference>